<evidence type="ECO:0000313" key="2">
    <source>
        <dbReference type="EMBL" id="OXA38326.1"/>
    </source>
</evidence>
<feature type="transmembrane region" description="Helical" evidence="1">
    <location>
        <begin position="128"/>
        <end position="152"/>
    </location>
</feature>
<gene>
    <name evidence="2" type="ORF">Fcan01_26813</name>
</gene>
<feature type="transmembrane region" description="Helical" evidence="1">
    <location>
        <begin position="158"/>
        <end position="179"/>
    </location>
</feature>
<reference evidence="2 3" key="1">
    <citation type="submission" date="2015-12" db="EMBL/GenBank/DDBJ databases">
        <title>The genome of Folsomia candida.</title>
        <authorList>
            <person name="Faddeeva A."/>
            <person name="Derks M.F."/>
            <person name="Anvar Y."/>
            <person name="Smit S."/>
            <person name="Van Straalen N."/>
            <person name="Roelofs D."/>
        </authorList>
    </citation>
    <scope>NUCLEOTIDE SEQUENCE [LARGE SCALE GENOMIC DNA]</scope>
    <source>
        <strain evidence="2 3">VU population</strain>
        <tissue evidence="2">Whole body</tissue>
    </source>
</reference>
<keyword evidence="3" id="KW-1185">Reference proteome</keyword>
<dbReference type="AlphaFoldDB" id="A0A226D221"/>
<feature type="transmembrane region" description="Helical" evidence="1">
    <location>
        <begin position="9"/>
        <end position="31"/>
    </location>
</feature>
<sequence length="224" mass="25000">MGAKAIKIFIYLVEVVAFVYPILLFLLLRFVPCKPPFILSMVATCRRVEAVWIRHGVGLGVHIFEAWMGCHIIYSGTALIVYVLTAKNINSGEISKIRSGIDITSCIRIYRYIQTLEKSFNAVVTRRIVPTIIFCIPVIQIFALFVCITYRGEISLPGFAIFPLLAICAGINNALVISLPSMVNISSQRVINALIQNTVGSQVGRKRSLLLKELRSCGLWRPEN</sequence>
<keyword evidence="1" id="KW-0812">Transmembrane</keyword>
<proteinExistence type="predicted"/>
<dbReference type="EMBL" id="LNIX01000046">
    <property type="protein sequence ID" value="OXA38326.1"/>
    <property type="molecule type" value="Genomic_DNA"/>
</dbReference>
<feature type="transmembrane region" description="Helical" evidence="1">
    <location>
        <begin position="66"/>
        <end position="86"/>
    </location>
</feature>
<comment type="caution">
    <text evidence="2">The sequence shown here is derived from an EMBL/GenBank/DDBJ whole genome shotgun (WGS) entry which is preliminary data.</text>
</comment>
<protein>
    <submittedName>
        <fullName evidence="2">Uncharacterized protein</fullName>
    </submittedName>
</protein>
<keyword evidence="1" id="KW-1133">Transmembrane helix</keyword>
<keyword evidence="1" id="KW-0472">Membrane</keyword>
<evidence type="ECO:0000256" key="1">
    <source>
        <dbReference type="SAM" id="Phobius"/>
    </source>
</evidence>
<evidence type="ECO:0000313" key="3">
    <source>
        <dbReference type="Proteomes" id="UP000198287"/>
    </source>
</evidence>
<organism evidence="2 3">
    <name type="scientific">Folsomia candida</name>
    <name type="common">Springtail</name>
    <dbReference type="NCBI Taxonomy" id="158441"/>
    <lineage>
        <taxon>Eukaryota</taxon>
        <taxon>Metazoa</taxon>
        <taxon>Ecdysozoa</taxon>
        <taxon>Arthropoda</taxon>
        <taxon>Hexapoda</taxon>
        <taxon>Collembola</taxon>
        <taxon>Entomobryomorpha</taxon>
        <taxon>Isotomoidea</taxon>
        <taxon>Isotomidae</taxon>
        <taxon>Proisotominae</taxon>
        <taxon>Folsomia</taxon>
    </lineage>
</organism>
<dbReference type="Proteomes" id="UP000198287">
    <property type="component" value="Unassembled WGS sequence"/>
</dbReference>
<name>A0A226D221_FOLCA</name>
<accession>A0A226D221</accession>